<feature type="region of interest" description="Disordered" evidence="1">
    <location>
        <begin position="975"/>
        <end position="1034"/>
    </location>
</feature>
<dbReference type="Proteomes" id="UP000238274">
    <property type="component" value="Unassembled WGS sequence"/>
</dbReference>
<feature type="compositionally biased region" description="Basic and acidic residues" evidence="1">
    <location>
        <begin position="795"/>
        <end position="810"/>
    </location>
</feature>
<reference evidence="3" key="3">
    <citation type="journal article" date="2018" name="Mol. Plant Microbe Interact.">
        <title>Genome sequence resources for the wheat stripe rust pathogen (Puccinia striiformis f. sp. tritici) and the barley stripe rust pathogen (Puccinia striiformis f. sp. hordei).</title>
        <authorList>
            <person name="Xia C."/>
            <person name="Wang M."/>
            <person name="Yin C."/>
            <person name="Cornejo O.E."/>
            <person name="Hulbert S.H."/>
            <person name="Chen X."/>
        </authorList>
    </citation>
    <scope>NUCLEOTIDE SEQUENCE [LARGE SCALE GENOMIC DNA]</scope>
    <source>
        <strain evidence="3">93TX-2</strain>
    </source>
</reference>
<evidence type="ECO:0000313" key="3">
    <source>
        <dbReference type="Proteomes" id="UP000238274"/>
    </source>
</evidence>
<feature type="compositionally biased region" description="Low complexity" evidence="1">
    <location>
        <begin position="776"/>
        <end position="785"/>
    </location>
</feature>
<proteinExistence type="predicted"/>
<gene>
    <name evidence="2" type="ORF">PSHT_07052</name>
</gene>
<reference evidence="3" key="2">
    <citation type="journal article" date="2018" name="BMC Genomics">
        <title>Genomic insights into host adaptation between the wheat stripe rust pathogen (Puccinia striiformis f. sp. tritici) and the barley stripe rust pathogen (Puccinia striiformis f. sp. hordei).</title>
        <authorList>
            <person name="Xia C."/>
            <person name="Wang M."/>
            <person name="Yin C."/>
            <person name="Cornejo O.E."/>
            <person name="Hulbert S.H."/>
            <person name="Chen X."/>
        </authorList>
    </citation>
    <scope>NUCLEOTIDE SEQUENCE [LARGE SCALE GENOMIC DNA]</scope>
    <source>
        <strain evidence="3">93TX-2</strain>
    </source>
</reference>
<feature type="compositionally biased region" description="Basic residues" evidence="1">
    <location>
        <begin position="211"/>
        <end position="221"/>
    </location>
</feature>
<dbReference type="EMBL" id="PKSM01000083">
    <property type="protein sequence ID" value="POW15783.1"/>
    <property type="molecule type" value="Genomic_DNA"/>
</dbReference>
<dbReference type="VEuPathDB" id="FungiDB:PSHT_07052"/>
<feature type="compositionally biased region" description="Pro residues" evidence="1">
    <location>
        <begin position="859"/>
        <end position="875"/>
    </location>
</feature>
<name>A0A2S4W1W9_9BASI</name>
<dbReference type="OrthoDB" id="2506746at2759"/>
<feature type="compositionally biased region" description="Low complexity" evidence="1">
    <location>
        <begin position="898"/>
        <end position="910"/>
    </location>
</feature>
<protein>
    <submittedName>
        <fullName evidence="2">Uncharacterized protein</fullName>
    </submittedName>
</protein>
<accession>A0A2S4W1W9</accession>
<feature type="compositionally biased region" description="Pro residues" evidence="1">
    <location>
        <begin position="241"/>
        <end position="253"/>
    </location>
</feature>
<dbReference type="AlphaFoldDB" id="A0A2S4W1W9"/>
<evidence type="ECO:0000313" key="2">
    <source>
        <dbReference type="EMBL" id="POW15783.1"/>
    </source>
</evidence>
<reference evidence="2 3" key="1">
    <citation type="submission" date="2017-12" db="EMBL/GenBank/DDBJ databases">
        <title>Gene loss provides genomic basis for host adaptation in cereal stripe rust fungi.</title>
        <authorList>
            <person name="Xia C."/>
        </authorList>
    </citation>
    <scope>NUCLEOTIDE SEQUENCE [LARGE SCALE GENOMIC DNA]</scope>
    <source>
        <strain evidence="2 3">93TX-2</strain>
    </source>
</reference>
<feature type="compositionally biased region" description="Polar residues" evidence="1">
    <location>
        <begin position="155"/>
        <end position="165"/>
    </location>
</feature>
<feature type="compositionally biased region" description="Polar residues" evidence="1">
    <location>
        <begin position="878"/>
        <end position="889"/>
    </location>
</feature>
<evidence type="ECO:0000256" key="1">
    <source>
        <dbReference type="SAM" id="MobiDB-lite"/>
    </source>
</evidence>
<feature type="region of interest" description="Disordered" evidence="1">
    <location>
        <begin position="19"/>
        <end position="101"/>
    </location>
</feature>
<feature type="region of interest" description="Disordered" evidence="1">
    <location>
        <begin position="149"/>
        <end position="173"/>
    </location>
</feature>
<feature type="compositionally biased region" description="Low complexity" evidence="1">
    <location>
        <begin position="89"/>
        <end position="101"/>
    </location>
</feature>
<feature type="region of interest" description="Disordered" evidence="1">
    <location>
        <begin position="676"/>
        <end position="929"/>
    </location>
</feature>
<keyword evidence="3" id="KW-1185">Reference proteome</keyword>
<dbReference type="VEuPathDB" id="FungiDB:PSTT_00317"/>
<feature type="region of interest" description="Disordered" evidence="1">
    <location>
        <begin position="445"/>
        <end position="472"/>
    </location>
</feature>
<feature type="region of interest" description="Disordered" evidence="1">
    <location>
        <begin position="189"/>
        <end position="310"/>
    </location>
</feature>
<sequence length="1034" mass="113024">MINPNVEFALASLQSGHLQNDMTHESGPAYCGPRDTPHPGTNHRRPPNAGQITPSAVAHHTASSTVIWPMGPAGPQGSGGSYTRSVLAPPSSHHPTPSSIGPPMLHDPSTRIAPVPPAHDCSAAYQAIQDWDGCGSPPPLPPPIDYLAIPPASPLPTTSAQSSTVPKPRAASKKRALSAKKVIESLGVVPNPVSDTSPIPPPLPSITQPTTKKRPAPRGKKPIQAQAQARNPIPETLTPTPHVPSPPGPPSAPGIPSAETRNNLLAHDSEPPHKKRCTKRTEGPLRPPQHVPIGREPSPEVNYNDFQDHDKRTRLSPEVMAKIREQSLDQLRDTVAKDPQYERLTVADKMEAENIYRTYQIAIYQLAIKNKLHIKPLLEHLGNNTCIRGPTNYNMFCNYHHVAGLIHRDHSLHVNERSRQTGALWDLLSLEQQAQWKDQDYLDSLPPLPPLPPSTDAEDDVDDDTTTAPRRNFPRDRFQFSTWLRNVKRDVSPCLSLCLVATRNSPFSLAISQLKNMSTSHQLEGYLVVVSRDPRRPFLRTAGTIIAEEFLDILAKTPIRHNLFFAVKDVSGSWPVPARTLKRRGGIDGDNADCVHCLGSKKANTAAIRTKLRNALRKATHGAWQSGWPGTHTADCAEQPGANDRLITAAEFCKRPSDMRIGQSRRVLTALANKWFKLTGPPPPDHTVVGADDMNDSDDSSNDGEAADAGLSATSRPKKPLPRKKATVPPKKATPCVKKTAAPPNKASVQKPPPSRKQVVKKKGVSGCRRQDQSDESSAISSSSSDEAESAVARITRETSAESSSSDRSRLLSLPQQGNRPSRVRVQEIPSSDGSSLPPVPQPMQSPLVTSHHSAPSPHYSPSPPRYSPSPPPASPSLNQLCTIGSNRRSPPYFPTQPLLSPSSSDSNDSPRPPHQPWQLEGRSRSWTPVPAPAPWGSWHYYWPHELDLDAIREGRPGPWDDDWVEPPHTLRARMLGNYASDDESTKVPRQEDSSSDDNDSDSVAASSRQMPFDEFEYQRSQSPSEAGDYDADF</sequence>
<feature type="compositionally biased region" description="Acidic residues" evidence="1">
    <location>
        <begin position="456"/>
        <end position="465"/>
    </location>
</feature>
<feature type="compositionally biased region" description="Basic residues" evidence="1">
    <location>
        <begin position="716"/>
        <end position="726"/>
    </location>
</feature>
<organism evidence="2 3">
    <name type="scientific">Puccinia striiformis</name>
    <dbReference type="NCBI Taxonomy" id="27350"/>
    <lineage>
        <taxon>Eukaryota</taxon>
        <taxon>Fungi</taxon>
        <taxon>Dikarya</taxon>
        <taxon>Basidiomycota</taxon>
        <taxon>Pucciniomycotina</taxon>
        <taxon>Pucciniomycetes</taxon>
        <taxon>Pucciniales</taxon>
        <taxon>Pucciniaceae</taxon>
        <taxon>Puccinia</taxon>
    </lineage>
</organism>
<comment type="caution">
    <text evidence="2">The sequence shown here is derived from an EMBL/GenBank/DDBJ whole genome shotgun (WGS) entry which is preliminary data.</text>
</comment>
<feature type="compositionally biased region" description="Basic and acidic residues" evidence="1">
    <location>
        <begin position="984"/>
        <end position="993"/>
    </location>
</feature>
<feature type="compositionally biased region" description="Acidic residues" evidence="1">
    <location>
        <begin position="693"/>
        <end position="706"/>
    </location>
</feature>